<keyword evidence="4" id="KW-0963">Cytoplasm</keyword>
<evidence type="ECO:0000259" key="7">
    <source>
        <dbReference type="Pfam" id="PF03807"/>
    </source>
</evidence>
<reference evidence="9 10" key="1">
    <citation type="submission" date="2016-10" db="EMBL/GenBank/DDBJ databases">
        <authorList>
            <person name="Varghese N."/>
            <person name="Submissions S."/>
        </authorList>
    </citation>
    <scope>NUCLEOTIDE SEQUENCE [LARGE SCALE GENOMIC DNA]</scope>
    <source>
        <strain evidence="9 10">DSM 18839</strain>
    </source>
</reference>
<evidence type="ECO:0000256" key="1">
    <source>
        <dbReference type="ARBA" id="ARBA00005525"/>
    </source>
</evidence>
<name>A0A8G2BFZ9_9PROT</name>
<feature type="binding site" evidence="6">
    <location>
        <begin position="8"/>
        <end position="13"/>
    </location>
    <ligand>
        <name>NADP(+)</name>
        <dbReference type="ChEBI" id="CHEBI:58349"/>
    </ligand>
</feature>
<dbReference type="NCBIfam" id="TIGR00112">
    <property type="entry name" value="proC"/>
    <property type="match status" value="1"/>
</dbReference>
<feature type="binding site" evidence="6">
    <location>
        <begin position="71"/>
        <end position="74"/>
    </location>
    <ligand>
        <name>NADP(+)</name>
        <dbReference type="ChEBI" id="CHEBI:58349"/>
    </ligand>
</feature>
<feature type="domain" description="Pyrroline-5-carboxylate reductase dimerisation" evidence="8">
    <location>
        <begin position="164"/>
        <end position="270"/>
    </location>
</feature>
<dbReference type="InterPro" id="IPR008927">
    <property type="entry name" value="6-PGluconate_DH-like_C_sf"/>
</dbReference>
<evidence type="ECO:0000313" key="9">
    <source>
        <dbReference type="EMBL" id="SDF31864.1"/>
    </source>
</evidence>
<dbReference type="InterPro" id="IPR029036">
    <property type="entry name" value="P5CR_dimer"/>
</dbReference>
<dbReference type="Proteomes" id="UP000198615">
    <property type="component" value="Unassembled WGS sequence"/>
</dbReference>
<dbReference type="InterPro" id="IPR028939">
    <property type="entry name" value="P5C_Rdtase_cat_N"/>
</dbReference>
<comment type="catalytic activity">
    <reaction evidence="4">
        <text>L-proline + NAD(+) = (S)-1-pyrroline-5-carboxylate + NADH + 2 H(+)</text>
        <dbReference type="Rhea" id="RHEA:14105"/>
        <dbReference type="ChEBI" id="CHEBI:15378"/>
        <dbReference type="ChEBI" id="CHEBI:17388"/>
        <dbReference type="ChEBI" id="CHEBI:57540"/>
        <dbReference type="ChEBI" id="CHEBI:57945"/>
        <dbReference type="ChEBI" id="CHEBI:60039"/>
        <dbReference type="EC" id="1.5.1.2"/>
    </reaction>
</comment>
<sequence>MSKPLVLIGCGKMGGAMLAGWLESGEAAGGVHVVEPHAQAMGDLARRDGVTVYDSAEALPNDLAPGVVILAVKPQMMDEALVPLARLTGSGAYFLSIAAGKTIGYFEKKLGASAPIVRAMPNTPAAVGRGITAYVANDHVSEAQKAQAHRLLEAVGEAVEAETEDQIDAVTALSGGGPAYVFLLIETLAAAGVKAGLPEVMAMRLARATVSGSGELARQSSEEASQLRINVTSPGGTTAEALKVLMADGTGIQPIFDAAIAAATARSKELAG</sequence>
<dbReference type="Pfam" id="PF03807">
    <property type="entry name" value="F420_oxidored"/>
    <property type="match status" value="1"/>
</dbReference>
<keyword evidence="4" id="KW-0641">Proline biosynthesis</keyword>
<dbReference type="InterPro" id="IPR000304">
    <property type="entry name" value="Pyrroline-COOH_reductase"/>
</dbReference>
<dbReference type="PANTHER" id="PTHR11645:SF0">
    <property type="entry name" value="PYRROLINE-5-CARBOXYLATE REDUCTASE 3"/>
    <property type="match status" value="1"/>
</dbReference>
<protein>
    <recommendedName>
        <fullName evidence="4 5">Pyrroline-5-carboxylate reductase</fullName>
        <shortName evidence="4">P5C reductase</shortName>
        <shortName evidence="4">P5CR</shortName>
        <ecNumber evidence="4 5">1.5.1.2</ecNumber>
    </recommendedName>
    <alternativeName>
        <fullName evidence="4">PCA reductase</fullName>
    </alternativeName>
</protein>
<dbReference type="GO" id="GO:0005737">
    <property type="term" value="C:cytoplasm"/>
    <property type="evidence" value="ECO:0007669"/>
    <property type="project" value="UniProtKB-SubCell"/>
</dbReference>
<comment type="catalytic activity">
    <reaction evidence="4">
        <text>L-proline + NADP(+) = (S)-1-pyrroline-5-carboxylate + NADPH + 2 H(+)</text>
        <dbReference type="Rhea" id="RHEA:14109"/>
        <dbReference type="ChEBI" id="CHEBI:15378"/>
        <dbReference type="ChEBI" id="CHEBI:17388"/>
        <dbReference type="ChEBI" id="CHEBI:57783"/>
        <dbReference type="ChEBI" id="CHEBI:58349"/>
        <dbReference type="ChEBI" id="CHEBI:60039"/>
        <dbReference type="EC" id="1.5.1.2"/>
    </reaction>
</comment>
<dbReference type="GO" id="GO:0004735">
    <property type="term" value="F:pyrroline-5-carboxylate reductase activity"/>
    <property type="evidence" value="ECO:0007669"/>
    <property type="project" value="UniProtKB-UniRule"/>
</dbReference>
<dbReference type="Gene3D" id="3.40.50.720">
    <property type="entry name" value="NAD(P)-binding Rossmann-like Domain"/>
    <property type="match status" value="1"/>
</dbReference>
<dbReference type="Pfam" id="PF14748">
    <property type="entry name" value="P5CR_dimer"/>
    <property type="match status" value="1"/>
</dbReference>
<evidence type="ECO:0000256" key="3">
    <source>
        <dbReference type="ARBA" id="ARBA00023002"/>
    </source>
</evidence>
<dbReference type="InterPro" id="IPR036291">
    <property type="entry name" value="NAD(P)-bd_dom_sf"/>
</dbReference>
<dbReference type="FunFam" id="1.10.3730.10:FF:000001">
    <property type="entry name" value="Pyrroline-5-carboxylate reductase"/>
    <property type="match status" value="1"/>
</dbReference>
<dbReference type="UniPathway" id="UPA00098">
    <property type="reaction ID" value="UER00361"/>
</dbReference>
<evidence type="ECO:0000256" key="6">
    <source>
        <dbReference type="PIRSR" id="PIRSR000193-1"/>
    </source>
</evidence>
<dbReference type="EMBL" id="FNBW01000002">
    <property type="protein sequence ID" value="SDF31864.1"/>
    <property type="molecule type" value="Genomic_DNA"/>
</dbReference>
<comment type="similarity">
    <text evidence="1 4">Belongs to the pyrroline-5-carboxylate reductase family.</text>
</comment>
<comment type="pathway">
    <text evidence="4">Amino-acid biosynthesis; L-proline biosynthesis; L-proline from L-glutamate 5-semialdehyde: step 1/1.</text>
</comment>
<dbReference type="GO" id="GO:0055129">
    <property type="term" value="P:L-proline biosynthetic process"/>
    <property type="evidence" value="ECO:0007669"/>
    <property type="project" value="UniProtKB-UniRule"/>
</dbReference>
<dbReference type="OrthoDB" id="9805754at2"/>
<dbReference type="EC" id="1.5.1.2" evidence="4 5"/>
<evidence type="ECO:0000313" key="10">
    <source>
        <dbReference type="Proteomes" id="UP000198615"/>
    </source>
</evidence>
<accession>A0A8G2BFZ9</accession>
<evidence type="ECO:0000256" key="2">
    <source>
        <dbReference type="ARBA" id="ARBA00022857"/>
    </source>
</evidence>
<dbReference type="RefSeq" id="WP_093148620.1">
    <property type="nucleotide sequence ID" value="NZ_FNBW01000002.1"/>
</dbReference>
<feature type="domain" description="Pyrroline-5-carboxylate reductase catalytic N-terminal" evidence="7">
    <location>
        <begin position="6"/>
        <end position="99"/>
    </location>
</feature>
<dbReference type="AlphaFoldDB" id="A0A8G2BFZ9"/>
<proteinExistence type="inferred from homology"/>
<organism evidence="9 10">
    <name type="scientific">Thalassobaculum litoreum DSM 18839</name>
    <dbReference type="NCBI Taxonomy" id="1123362"/>
    <lineage>
        <taxon>Bacteria</taxon>
        <taxon>Pseudomonadati</taxon>
        <taxon>Pseudomonadota</taxon>
        <taxon>Alphaproteobacteria</taxon>
        <taxon>Rhodospirillales</taxon>
        <taxon>Thalassobaculaceae</taxon>
        <taxon>Thalassobaculum</taxon>
    </lineage>
</organism>
<keyword evidence="10" id="KW-1185">Reference proteome</keyword>
<dbReference type="HAMAP" id="MF_01925">
    <property type="entry name" value="P5C_reductase"/>
    <property type="match status" value="1"/>
</dbReference>
<comment type="caution">
    <text evidence="9">The sequence shown here is derived from an EMBL/GenBank/DDBJ whole genome shotgun (WGS) entry which is preliminary data.</text>
</comment>
<comment type="function">
    <text evidence="4">Catalyzes the reduction of 1-pyrroline-5-carboxylate (PCA) to L-proline.</text>
</comment>
<keyword evidence="3 4" id="KW-0560">Oxidoreductase</keyword>
<dbReference type="PIRSF" id="PIRSF000193">
    <property type="entry name" value="Pyrrol-5-carb_rd"/>
    <property type="match status" value="1"/>
</dbReference>
<gene>
    <name evidence="4" type="primary">proC</name>
    <name evidence="9" type="ORF">SAMN05660686_01024</name>
</gene>
<keyword evidence="2 4" id="KW-0521">NADP</keyword>
<dbReference type="SUPFAM" id="SSF48179">
    <property type="entry name" value="6-phosphogluconate dehydrogenase C-terminal domain-like"/>
    <property type="match status" value="1"/>
</dbReference>
<evidence type="ECO:0000256" key="5">
    <source>
        <dbReference type="NCBIfam" id="TIGR00112"/>
    </source>
</evidence>
<dbReference type="PANTHER" id="PTHR11645">
    <property type="entry name" value="PYRROLINE-5-CARBOXYLATE REDUCTASE"/>
    <property type="match status" value="1"/>
</dbReference>
<keyword evidence="4" id="KW-0028">Amino-acid biosynthesis</keyword>
<dbReference type="Gene3D" id="1.10.3730.10">
    <property type="entry name" value="ProC C-terminal domain-like"/>
    <property type="match status" value="1"/>
</dbReference>
<evidence type="ECO:0000259" key="8">
    <source>
        <dbReference type="Pfam" id="PF14748"/>
    </source>
</evidence>
<comment type="subcellular location">
    <subcellularLocation>
        <location evidence="4">Cytoplasm</location>
    </subcellularLocation>
</comment>
<dbReference type="SUPFAM" id="SSF51735">
    <property type="entry name" value="NAD(P)-binding Rossmann-fold domains"/>
    <property type="match status" value="1"/>
</dbReference>
<evidence type="ECO:0000256" key="4">
    <source>
        <dbReference type="HAMAP-Rule" id="MF_01925"/>
    </source>
</evidence>